<gene>
    <name evidence="2" type="ORF">PHLCEN_2v2361</name>
</gene>
<feature type="region of interest" description="Disordered" evidence="1">
    <location>
        <begin position="157"/>
        <end position="254"/>
    </location>
</feature>
<feature type="region of interest" description="Disordered" evidence="1">
    <location>
        <begin position="297"/>
        <end position="347"/>
    </location>
</feature>
<dbReference type="AlphaFoldDB" id="A0A2R6RMA7"/>
<feature type="compositionally biased region" description="Low complexity" evidence="1">
    <location>
        <begin position="237"/>
        <end position="249"/>
    </location>
</feature>
<feature type="region of interest" description="Disordered" evidence="1">
    <location>
        <begin position="30"/>
        <end position="52"/>
    </location>
</feature>
<dbReference type="EMBL" id="MLYV02000220">
    <property type="protein sequence ID" value="PSS31105.1"/>
    <property type="molecule type" value="Genomic_DNA"/>
</dbReference>
<sequence length="377" mass="40982">MTNFKLPKIKKPFTPIMRRFLHDVFNPSDALGKRGRDEDEENVPPGLTPEAGQPNCVALQNEDADADAIVITALNAVPFCCHADLITMSHAQLITVATTLNVKLPLALKIDTSPSHSTAFIRNSIELLVGIRRDVPQAPKPNRSLSILAPTSDADISRRTLLPPSPISPLASRHRSNTSLLGTVASPRLASLLEHDEERPWTERPHKKRRIQESSPSGISTLIQRDIVRSQSHRVARSSASHSARVGRSQSQRIPDGRFIGAHRNITTTRGRSRYRPQSVVMTSTPKARKPMTTLTERNVSDDLDISPPSTVSASSTLSFSSSSEKSTPRVQRVRGWLGRRSSAGSGDARMLVSGIQDISMATATSSSGSGMDMSLG</sequence>
<feature type="compositionally biased region" description="Low complexity" evidence="1">
    <location>
        <begin position="307"/>
        <end position="326"/>
    </location>
</feature>
<reference evidence="2 3" key="1">
    <citation type="submission" date="2018-02" db="EMBL/GenBank/DDBJ databases">
        <title>Genome sequence of the basidiomycete white-rot fungus Phlebia centrifuga.</title>
        <authorList>
            <person name="Granchi Z."/>
            <person name="Peng M."/>
            <person name="de Vries R.P."/>
            <person name="Hilden K."/>
            <person name="Makela M.R."/>
            <person name="Grigoriev I."/>
            <person name="Riley R."/>
        </authorList>
    </citation>
    <scope>NUCLEOTIDE SEQUENCE [LARGE SCALE GENOMIC DNA]</scope>
    <source>
        <strain evidence="2 3">FBCC195</strain>
    </source>
</reference>
<feature type="compositionally biased region" description="Basic and acidic residues" evidence="1">
    <location>
        <begin position="193"/>
        <end position="204"/>
    </location>
</feature>
<evidence type="ECO:0000256" key="1">
    <source>
        <dbReference type="SAM" id="MobiDB-lite"/>
    </source>
</evidence>
<evidence type="ECO:0000313" key="3">
    <source>
        <dbReference type="Proteomes" id="UP000186601"/>
    </source>
</evidence>
<feature type="compositionally biased region" description="Polar residues" evidence="1">
    <location>
        <begin position="213"/>
        <end position="223"/>
    </location>
</feature>
<comment type="caution">
    <text evidence="2">The sequence shown here is derived from an EMBL/GenBank/DDBJ whole genome shotgun (WGS) entry which is preliminary data.</text>
</comment>
<dbReference type="OrthoDB" id="3061698at2759"/>
<dbReference type="Proteomes" id="UP000186601">
    <property type="component" value="Unassembled WGS sequence"/>
</dbReference>
<accession>A0A2R6RMA7</accession>
<evidence type="ECO:0000313" key="2">
    <source>
        <dbReference type="EMBL" id="PSS31105.1"/>
    </source>
</evidence>
<keyword evidence="3" id="KW-1185">Reference proteome</keyword>
<organism evidence="2 3">
    <name type="scientific">Hermanssonia centrifuga</name>
    <dbReference type="NCBI Taxonomy" id="98765"/>
    <lineage>
        <taxon>Eukaryota</taxon>
        <taxon>Fungi</taxon>
        <taxon>Dikarya</taxon>
        <taxon>Basidiomycota</taxon>
        <taxon>Agaricomycotina</taxon>
        <taxon>Agaricomycetes</taxon>
        <taxon>Polyporales</taxon>
        <taxon>Meruliaceae</taxon>
        <taxon>Hermanssonia</taxon>
    </lineage>
</organism>
<proteinExistence type="predicted"/>
<dbReference type="STRING" id="98765.A0A2R6RMA7"/>
<name>A0A2R6RMA7_9APHY</name>
<protein>
    <submittedName>
        <fullName evidence="2">Uncharacterized protein</fullName>
    </submittedName>
</protein>